<reference evidence="2" key="1">
    <citation type="submission" date="2019-04" db="EMBL/GenBank/DDBJ databases">
        <title>Sequencing of skin fungus with MAO and IRED activity.</title>
        <authorList>
            <person name="Marsaioli A.J."/>
            <person name="Bonatto J.M.C."/>
            <person name="Reis Junior O."/>
        </authorList>
    </citation>
    <scope>NUCLEOTIDE SEQUENCE</scope>
    <source>
        <strain evidence="2">28M1</strain>
    </source>
</reference>
<sequence>MSIHLGIFRVPWAQYSYISESVQRCMYSYSTIDLGTPYHDPASPLCHQSLRSSRTSNGTPTDNTMTHASHLSPDYFSHKPRSFLSLHTDFDEKLAASPQTPSHDRGRRQPRLVGYDQPALNAIPAPGPRVPRSRTLLRLLILIAVLVLVSFGWRCEAVGCKGRGGGALVGDYIGSTSSYVGGGSVVAGWGSPEGMNLSKIWDRPSWGGERQGGEKGQESSTLDAFKDDEMKDEIRDEEGELVGFAGVNDDGVVEWDDEDAEFGADLVNSEEGEAEGGRQVQGQGQEGEANGEQQGEVEFELYEAPLVATIDGASDQVTSLTEGAADDGADAVITQLDGVSDAQTGAKQDDHQVAESATLARKGSWLGTMDGLW</sequence>
<accession>A0A9P4WNK9</accession>
<comment type="caution">
    <text evidence="2">The sequence shown here is derived from an EMBL/GenBank/DDBJ whole genome shotgun (WGS) entry which is preliminary data.</text>
</comment>
<protein>
    <submittedName>
        <fullName evidence="2">Uncharacterized protein</fullName>
    </submittedName>
</protein>
<dbReference type="Proteomes" id="UP000758155">
    <property type="component" value="Unassembled WGS sequence"/>
</dbReference>
<keyword evidence="3" id="KW-1185">Reference proteome</keyword>
<dbReference type="EMBL" id="SWKV01000039">
    <property type="protein sequence ID" value="KAF3037918.1"/>
    <property type="molecule type" value="Genomic_DNA"/>
</dbReference>
<feature type="region of interest" description="Disordered" evidence="1">
    <location>
        <begin position="269"/>
        <end position="293"/>
    </location>
</feature>
<feature type="compositionally biased region" description="Low complexity" evidence="1">
    <location>
        <begin position="277"/>
        <end position="293"/>
    </location>
</feature>
<gene>
    <name evidence="2" type="ORF">E8E12_001892</name>
</gene>
<dbReference type="OrthoDB" id="3788355at2759"/>
<dbReference type="AlphaFoldDB" id="A0A9P4WNK9"/>
<evidence type="ECO:0000313" key="2">
    <source>
        <dbReference type="EMBL" id="KAF3037918.1"/>
    </source>
</evidence>
<proteinExistence type="predicted"/>
<evidence type="ECO:0000256" key="1">
    <source>
        <dbReference type="SAM" id="MobiDB-lite"/>
    </source>
</evidence>
<organism evidence="2 3">
    <name type="scientific">Didymella heteroderae</name>
    <dbReference type="NCBI Taxonomy" id="1769908"/>
    <lineage>
        <taxon>Eukaryota</taxon>
        <taxon>Fungi</taxon>
        <taxon>Dikarya</taxon>
        <taxon>Ascomycota</taxon>
        <taxon>Pezizomycotina</taxon>
        <taxon>Dothideomycetes</taxon>
        <taxon>Pleosporomycetidae</taxon>
        <taxon>Pleosporales</taxon>
        <taxon>Pleosporineae</taxon>
        <taxon>Didymellaceae</taxon>
        <taxon>Didymella</taxon>
    </lineage>
</organism>
<name>A0A9P4WNK9_9PLEO</name>
<evidence type="ECO:0000313" key="3">
    <source>
        <dbReference type="Proteomes" id="UP000758155"/>
    </source>
</evidence>